<evidence type="ECO:0000313" key="3">
    <source>
        <dbReference type="EMBL" id="PRY00696.1"/>
    </source>
</evidence>
<evidence type="ECO:0000259" key="2">
    <source>
        <dbReference type="Pfam" id="PF05065"/>
    </source>
</evidence>
<dbReference type="AlphaFoldDB" id="A0A2T0Q9X2"/>
<dbReference type="Proteomes" id="UP000237846">
    <property type="component" value="Unassembled WGS sequence"/>
</dbReference>
<comment type="subcellular location">
    <subcellularLocation>
        <location evidence="1">Virion</location>
    </subcellularLocation>
</comment>
<name>A0A2T0Q9X2_9ACTN</name>
<dbReference type="Pfam" id="PF05065">
    <property type="entry name" value="Phage_capsid"/>
    <property type="match status" value="1"/>
</dbReference>
<dbReference type="InterPro" id="IPR054612">
    <property type="entry name" value="Phage_capsid-like_C"/>
</dbReference>
<accession>A0A2T0Q9X2</accession>
<keyword evidence="4" id="KW-1185">Reference proteome</keyword>
<proteinExistence type="predicted"/>
<sequence length="419" mass="44098">MKFPALEAKQAELKKIFDEAGPDIDMSKVKSIPGTAADKVAHIKALNAEIDALKQVERAALNGGREGGSEPDGGPVAPFRKNQRMLTPQQKAVDWLASQGTKTFDEEFRLGYLGAHLKAMMGEPGDLARYRSELPAALKDMSTSGSPELVPAPIAAQLIDRLRSVSSVMASGAMTVPMTTSTLSMPRIVSDPSVSWLNEGATVTPSDGDVDAVTFTARRLTALTKVSQELAEDSNPVAVGAVLAQSMAASFAIELDRVALRGSGTPPEPDGVRNQTGVSITSAVGAADWGTLSNLAATVATANSIPTGFIWSVRTANAVGQLREDGATGAYLMPPTHIADIPRRATTAVPIDLGAGTNESEIYCGNWAELMIGIRIGFELRTLNERYADEGKIGVLGRMRADVQLRHGASFAVGTGVTN</sequence>
<evidence type="ECO:0000313" key="4">
    <source>
        <dbReference type="Proteomes" id="UP000237846"/>
    </source>
</evidence>
<dbReference type="Gene3D" id="3.30.2400.10">
    <property type="entry name" value="Major capsid protein gp5"/>
    <property type="match status" value="1"/>
</dbReference>
<dbReference type="EMBL" id="PVZC01000002">
    <property type="protein sequence ID" value="PRY00696.1"/>
    <property type="molecule type" value="Genomic_DNA"/>
</dbReference>
<feature type="domain" description="Phage capsid-like C-terminal" evidence="2">
    <location>
        <begin position="149"/>
        <end position="415"/>
    </location>
</feature>
<evidence type="ECO:0000256" key="1">
    <source>
        <dbReference type="ARBA" id="ARBA00004328"/>
    </source>
</evidence>
<protein>
    <submittedName>
        <fullName evidence="3">HK97 family phage major capsid protein</fullName>
    </submittedName>
</protein>
<reference evidence="3 4" key="1">
    <citation type="submission" date="2018-03" db="EMBL/GenBank/DDBJ databases">
        <title>Genomic Encyclopedia of Archaeal and Bacterial Type Strains, Phase II (KMG-II): from individual species to whole genera.</title>
        <authorList>
            <person name="Goeker M."/>
        </authorList>
    </citation>
    <scope>NUCLEOTIDE SEQUENCE [LARGE SCALE GENOMIC DNA]</scope>
    <source>
        <strain evidence="3 4">DSM 45601</strain>
    </source>
</reference>
<comment type="caution">
    <text evidence="3">The sequence shown here is derived from an EMBL/GenBank/DDBJ whole genome shotgun (WGS) entry which is preliminary data.</text>
</comment>
<organism evidence="3 4">
    <name type="scientific">Allonocardiopsis opalescens</name>
    <dbReference type="NCBI Taxonomy" id="1144618"/>
    <lineage>
        <taxon>Bacteria</taxon>
        <taxon>Bacillati</taxon>
        <taxon>Actinomycetota</taxon>
        <taxon>Actinomycetes</taxon>
        <taxon>Streptosporangiales</taxon>
        <taxon>Allonocardiopsis</taxon>
    </lineage>
</organism>
<dbReference type="SUPFAM" id="SSF56563">
    <property type="entry name" value="Major capsid protein gp5"/>
    <property type="match status" value="1"/>
</dbReference>
<dbReference type="RefSeq" id="WP_170140918.1">
    <property type="nucleotide sequence ID" value="NZ_PVZC01000002.1"/>
</dbReference>
<dbReference type="NCBIfam" id="TIGR01554">
    <property type="entry name" value="major_cap_HK97"/>
    <property type="match status" value="1"/>
</dbReference>
<dbReference type="InterPro" id="IPR024455">
    <property type="entry name" value="Phage_capsid"/>
</dbReference>
<gene>
    <name evidence="3" type="ORF">CLV72_102327</name>
</gene>